<sequence>MITKLRNISAGKKLSLLVTTLILFVAISNIISISVLNSLTKNTEQIINERLVPSIILGSYSSLNQFIHTQILQDILETDYQKRIDIEKNVMDAIEKNRKNLAAYQETNLSPDEEVLINSMHSIYPKYLDAVTHALGLSRENKSQEAYDYIQTTGLAILNEMDDHVESVNNLNIKLAEQLRDVSSKQAVTTRSLLLGVTILLMIIGAGMGIAFTRIIVKPLKKVSEVMKKAEEGDFTQKIDYPFSDEIGQTSHAIDHMLNRVNGFTKQIAQTSQQIASFTEQLNESVSQTSAASEHIAQNVQEIAEGAEHQVQLVDHAANSLNQMVEDTDVLITTQVASVNEAVTNASDKSTEGNKAIEFAVNQMQSIHRVISNLELTIQGLHRRSSEIAQIMDLIKDIGEQTNLLALNATIEAARAGDRGRSYMVVANEVRKLAEQSSHSAGKIGNLINAIQDETSEAVQSMQRTKNEVIAGVSAVGDAGQLFEGIKESVEEVAIHIEKVISSVNQMTIDAEAIQNTVQSVNHSAILSSSRSQNISAATQEQLASMEVISASTGELTQMAADLRSQLSYFKV</sequence>
<evidence type="ECO:0000259" key="9">
    <source>
        <dbReference type="PROSITE" id="PS50885"/>
    </source>
</evidence>
<dbReference type="PANTHER" id="PTHR32089">
    <property type="entry name" value="METHYL-ACCEPTING CHEMOTAXIS PROTEIN MCPB"/>
    <property type="match status" value="1"/>
</dbReference>
<dbReference type="PROSITE" id="PS50111">
    <property type="entry name" value="CHEMOTAXIS_TRANSDUC_2"/>
    <property type="match status" value="1"/>
</dbReference>
<dbReference type="Pfam" id="PF00672">
    <property type="entry name" value="HAMP"/>
    <property type="match status" value="1"/>
</dbReference>
<dbReference type="PANTHER" id="PTHR32089:SF112">
    <property type="entry name" value="LYSOZYME-LIKE PROTEIN-RELATED"/>
    <property type="match status" value="1"/>
</dbReference>
<dbReference type="GO" id="GO:0005886">
    <property type="term" value="C:plasma membrane"/>
    <property type="evidence" value="ECO:0007669"/>
    <property type="project" value="UniProtKB-SubCell"/>
</dbReference>
<reference evidence="10 11" key="1">
    <citation type="submission" date="2018-09" db="EMBL/GenBank/DDBJ databases">
        <title>Paenibacillus SK2017-BO5.</title>
        <authorList>
            <person name="Piskunova J.V."/>
            <person name="Dubiley S.A."/>
            <person name="Severinov K.V."/>
        </authorList>
    </citation>
    <scope>NUCLEOTIDE SEQUENCE [LARGE SCALE GENOMIC DNA]</scope>
    <source>
        <strain evidence="10 11">BO5</strain>
    </source>
</reference>
<keyword evidence="4 6" id="KW-0807">Transducer</keyword>
<dbReference type="InterPro" id="IPR004089">
    <property type="entry name" value="MCPsignal_dom"/>
</dbReference>
<evidence type="ECO:0000313" key="11">
    <source>
        <dbReference type="Proteomes" id="UP000266177"/>
    </source>
</evidence>
<keyword evidence="2" id="KW-1003">Cell membrane</keyword>
<dbReference type="Pfam" id="PF00015">
    <property type="entry name" value="MCPsignal"/>
    <property type="match status" value="1"/>
</dbReference>
<dbReference type="Gene3D" id="6.10.340.10">
    <property type="match status" value="1"/>
</dbReference>
<feature type="domain" description="Methyl-accepting transducer" evidence="8">
    <location>
        <begin position="285"/>
        <end position="522"/>
    </location>
</feature>
<feature type="domain" description="HAMP" evidence="9">
    <location>
        <begin position="214"/>
        <end position="266"/>
    </location>
</feature>
<dbReference type="SUPFAM" id="SSF58104">
    <property type="entry name" value="Methyl-accepting chemotaxis protein (MCP) signaling domain"/>
    <property type="match status" value="1"/>
</dbReference>
<keyword evidence="3 7" id="KW-0472">Membrane</keyword>
<dbReference type="RefSeq" id="WP_119792165.1">
    <property type="nucleotide sequence ID" value="NZ_QYZD01000004.1"/>
</dbReference>
<dbReference type="InterPro" id="IPR024478">
    <property type="entry name" value="HlyB_4HB_MCP"/>
</dbReference>
<dbReference type="OrthoDB" id="358716at2"/>
<evidence type="ECO:0000256" key="2">
    <source>
        <dbReference type="ARBA" id="ARBA00022475"/>
    </source>
</evidence>
<keyword evidence="7" id="KW-1133">Transmembrane helix</keyword>
<feature type="transmembrane region" description="Helical" evidence="7">
    <location>
        <begin position="193"/>
        <end position="217"/>
    </location>
</feature>
<dbReference type="GO" id="GO:0007165">
    <property type="term" value="P:signal transduction"/>
    <property type="evidence" value="ECO:0007669"/>
    <property type="project" value="UniProtKB-KW"/>
</dbReference>
<dbReference type="AlphaFoldDB" id="A0A3A3GKV9"/>
<dbReference type="EMBL" id="QYZD01000004">
    <property type="protein sequence ID" value="RJG25208.1"/>
    <property type="molecule type" value="Genomic_DNA"/>
</dbReference>
<comment type="subcellular location">
    <subcellularLocation>
        <location evidence="1">Cell membrane</location>
    </subcellularLocation>
</comment>
<evidence type="ECO:0000313" key="10">
    <source>
        <dbReference type="EMBL" id="RJG25208.1"/>
    </source>
</evidence>
<keyword evidence="7" id="KW-0812">Transmembrane</keyword>
<dbReference type="Gene3D" id="1.10.287.950">
    <property type="entry name" value="Methyl-accepting chemotaxis protein"/>
    <property type="match status" value="1"/>
</dbReference>
<dbReference type="PROSITE" id="PS50885">
    <property type="entry name" value="HAMP"/>
    <property type="match status" value="1"/>
</dbReference>
<name>A0A3A3GKV9_PANTH</name>
<comment type="similarity">
    <text evidence="5">Belongs to the methyl-accepting chemotaxis (MCP) protein family.</text>
</comment>
<evidence type="ECO:0000256" key="3">
    <source>
        <dbReference type="ARBA" id="ARBA00023136"/>
    </source>
</evidence>
<dbReference type="CDD" id="cd06225">
    <property type="entry name" value="HAMP"/>
    <property type="match status" value="1"/>
</dbReference>
<comment type="caution">
    <text evidence="10">The sequence shown here is derived from an EMBL/GenBank/DDBJ whole genome shotgun (WGS) entry which is preliminary data.</text>
</comment>
<dbReference type="SMART" id="SM00304">
    <property type="entry name" value="HAMP"/>
    <property type="match status" value="1"/>
</dbReference>
<accession>A0A3A3GKV9</accession>
<evidence type="ECO:0000256" key="5">
    <source>
        <dbReference type="ARBA" id="ARBA00029447"/>
    </source>
</evidence>
<evidence type="ECO:0000256" key="6">
    <source>
        <dbReference type="PROSITE-ProRule" id="PRU00284"/>
    </source>
</evidence>
<evidence type="ECO:0000256" key="4">
    <source>
        <dbReference type="ARBA" id="ARBA00023224"/>
    </source>
</evidence>
<dbReference type="SMART" id="SM00283">
    <property type="entry name" value="MA"/>
    <property type="match status" value="1"/>
</dbReference>
<dbReference type="CDD" id="cd11386">
    <property type="entry name" value="MCP_signal"/>
    <property type="match status" value="1"/>
</dbReference>
<dbReference type="Pfam" id="PF12729">
    <property type="entry name" value="4HB_MCP_1"/>
    <property type="match status" value="1"/>
</dbReference>
<dbReference type="InterPro" id="IPR003660">
    <property type="entry name" value="HAMP_dom"/>
</dbReference>
<organism evidence="10 11">
    <name type="scientific">Paenibacillus thiaminolyticus</name>
    <name type="common">Bacillus thiaminolyticus</name>
    <dbReference type="NCBI Taxonomy" id="49283"/>
    <lineage>
        <taxon>Bacteria</taxon>
        <taxon>Bacillati</taxon>
        <taxon>Bacillota</taxon>
        <taxon>Bacilli</taxon>
        <taxon>Bacillales</taxon>
        <taxon>Paenibacillaceae</taxon>
        <taxon>Paenibacillus</taxon>
    </lineage>
</organism>
<protein>
    <submittedName>
        <fullName evidence="10">Methyl-accepting chemotaxis protein</fullName>
    </submittedName>
</protein>
<proteinExistence type="inferred from homology"/>
<evidence type="ECO:0000259" key="8">
    <source>
        <dbReference type="PROSITE" id="PS50111"/>
    </source>
</evidence>
<dbReference type="Proteomes" id="UP000266177">
    <property type="component" value="Unassembled WGS sequence"/>
</dbReference>
<gene>
    <name evidence="10" type="ORF">DQX05_07060</name>
</gene>
<evidence type="ECO:0000256" key="1">
    <source>
        <dbReference type="ARBA" id="ARBA00004236"/>
    </source>
</evidence>
<evidence type="ECO:0000256" key="7">
    <source>
        <dbReference type="SAM" id="Phobius"/>
    </source>
</evidence>